<dbReference type="InterPro" id="IPR038990">
    <property type="entry name" value="LBH_dom"/>
</dbReference>
<proteinExistence type="predicted"/>
<evidence type="ECO:0000256" key="1">
    <source>
        <dbReference type="SAM" id="MobiDB-lite"/>
    </source>
</evidence>
<dbReference type="Pfam" id="PF15317">
    <property type="entry name" value="Lbh"/>
    <property type="match status" value="1"/>
</dbReference>
<keyword evidence="4" id="KW-1185">Reference proteome</keyword>
<evidence type="ECO:0000313" key="3">
    <source>
        <dbReference type="EMBL" id="CAI9590448.1"/>
    </source>
</evidence>
<gene>
    <name evidence="3" type="ORF">SPARVUS_LOCUS11041397</name>
</gene>
<dbReference type="PANTHER" id="PTHR14987">
    <property type="entry name" value="PROTEIN LBH-RELATED"/>
    <property type="match status" value="1"/>
</dbReference>
<protein>
    <recommendedName>
        <fullName evidence="2">LBH domain-containing protein</fullName>
    </recommendedName>
</protein>
<dbReference type="InterPro" id="IPR042945">
    <property type="entry name" value="LBH_dom_prot"/>
</dbReference>
<accession>A0ABN9F4K2</accession>
<dbReference type="Proteomes" id="UP001162483">
    <property type="component" value="Unassembled WGS sequence"/>
</dbReference>
<feature type="region of interest" description="Disordered" evidence="1">
    <location>
        <begin position="27"/>
        <end position="60"/>
    </location>
</feature>
<dbReference type="EMBL" id="CATNWA010016164">
    <property type="protein sequence ID" value="CAI9590448.1"/>
    <property type="molecule type" value="Genomic_DNA"/>
</dbReference>
<comment type="caution">
    <text evidence="3">The sequence shown here is derived from an EMBL/GenBank/DDBJ whole genome shotgun (WGS) entry which is preliminary data.</text>
</comment>
<feature type="domain" description="LBH" evidence="2">
    <location>
        <begin position="2"/>
        <end position="45"/>
    </location>
</feature>
<reference evidence="3" key="1">
    <citation type="submission" date="2023-05" db="EMBL/GenBank/DDBJ databases">
        <authorList>
            <person name="Stuckert A."/>
        </authorList>
    </citation>
    <scope>NUCLEOTIDE SEQUENCE</scope>
</reference>
<evidence type="ECO:0000313" key="4">
    <source>
        <dbReference type="Proteomes" id="UP001162483"/>
    </source>
</evidence>
<feature type="compositionally biased region" description="Acidic residues" evidence="1">
    <location>
        <begin position="38"/>
        <end position="53"/>
    </location>
</feature>
<sequence>MRGRLPSIVVEPTDIIDVESGELRWPPESVRKAREEAELTEEDTEKVETEDQTGETCKIL</sequence>
<name>A0ABN9F4K2_9NEOB</name>
<evidence type="ECO:0000259" key="2">
    <source>
        <dbReference type="Pfam" id="PF15317"/>
    </source>
</evidence>
<organism evidence="3 4">
    <name type="scientific">Staurois parvus</name>
    <dbReference type="NCBI Taxonomy" id="386267"/>
    <lineage>
        <taxon>Eukaryota</taxon>
        <taxon>Metazoa</taxon>
        <taxon>Chordata</taxon>
        <taxon>Craniata</taxon>
        <taxon>Vertebrata</taxon>
        <taxon>Euteleostomi</taxon>
        <taxon>Amphibia</taxon>
        <taxon>Batrachia</taxon>
        <taxon>Anura</taxon>
        <taxon>Neobatrachia</taxon>
        <taxon>Ranoidea</taxon>
        <taxon>Ranidae</taxon>
        <taxon>Staurois</taxon>
    </lineage>
</organism>